<reference evidence="1" key="1">
    <citation type="journal article" date="2020" name="Nature">
        <title>Giant virus diversity and host interactions through global metagenomics.</title>
        <authorList>
            <person name="Schulz F."/>
            <person name="Roux S."/>
            <person name="Paez-Espino D."/>
            <person name="Jungbluth S."/>
            <person name="Walsh D.A."/>
            <person name="Denef V.J."/>
            <person name="McMahon K.D."/>
            <person name="Konstantinidis K.T."/>
            <person name="Eloe-Fadrosh E.A."/>
            <person name="Kyrpides N.C."/>
            <person name="Woyke T."/>
        </authorList>
    </citation>
    <scope>NUCLEOTIDE SEQUENCE</scope>
    <source>
        <strain evidence="1">GVMAG-M-3300023174-144</strain>
    </source>
</reference>
<evidence type="ECO:0000313" key="1">
    <source>
        <dbReference type="EMBL" id="QHT15210.1"/>
    </source>
</evidence>
<name>A0A6C0DFX8_9ZZZZ</name>
<dbReference type="AlphaFoldDB" id="A0A6C0DFX8"/>
<organism evidence="1">
    <name type="scientific">viral metagenome</name>
    <dbReference type="NCBI Taxonomy" id="1070528"/>
    <lineage>
        <taxon>unclassified sequences</taxon>
        <taxon>metagenomes</taxon>
        <taxon>organismal metagenomes</taxon>
    </lineage>
</organism>
<proteinExistence type="predicted"/>
<accession>A0A6C0DFX8</accession>
<dbReference type="EMBL" id="MN739602">
    <property type="protein sequence ID" value="QHT15210.1"/>
    <property type="molecule type" value="Genomic_DNA"/>
</dbReference>
<protein>
    <submittedName>
        <fullName evidence="1">Uncharacterized protein</fullName>
    </submittedName>
</protein>
<sequence>MTKTVKRGKLRKLKRARFSKKSFKKGGGFMSSFSMPGFSGNKVPEKTMYFDFDKDFKIYRKSGGQPVYMETATRLEDGSRQIIIDFSNATNTARCLGLGLAIRKAIIFFISKISYNNPSAIKYANDNIKLNKDNVCLSTNNKIVLVYNTNGVKEFTLNGISLIADNISSPRDINELIKDYHDTLVGKGKLFNANGGEKLSNESSVVIDQAERMEGNNQV</sequence>